<evidence type="ECO:0000256" key="2">
    <source>
        <dbReference type="ARBA" id="ARBA00022450"/>
    </source>
</evidence>
<proteinExistence type="predicted"/>
<dbReference type="Pfam" id="PF00698">
    <property type="entry name" value="Acyl_transf_1"/>
    <property type="match status" value="1"/>
</dbReference>
<dbReference type="FunFam" id="3.40.47.10:FF:000019">
    <property type="entry name" value="Polyketide synthase type I"/>
    <property type="match status" value="1"/>
</dbReference>
<dbReference type="Proteomes" id="UP000299211">
    <property type="component" value="Unassembled WGS sequence"/>
</dbReference>
<dbReference type="GO" id="GO:0004312">
    <property type="term" value="F:fatty acid synthase activity"/>
    <property type="evidence" value="ECO:0007669"/>
    <property type="project" value="TreeGrafter"/>
</dbReference>
<evidence type="ECO:0000256" key="7">
    <source>
        <dbReference type="ARBA" id="ARBA00023315"/>
    </source>
</evidence>
<dbReference type="InterPro" id="IPR014030">
    <property type="entry name" value="Ketoacyl_synth_N"/>
</dbReference>
<dbReference type="CDD" id="cd00833">
    <property type="entry name" value="PKS"/>
    <property type="match status" value="1"/>
</dbReference>
<evidence type="ECO:0000256" key="5">
    <source>
        <dbReference type="ARBA" id="ARBA00023194"/>
    </source>
</evidence>
<feature type="compositionally biased region" description="Low complexity" evidence="8">
    <location>
        <begin position="1210"/>
        <end position="1223"/>
    </location>
</feature>
<dbReference type="GO" id="GO:0004315">
    <property type="term" value="F:3-oxoacyl-[acyl-carrier-protein] synthase activity"/>
    <property type="evidence" value="ECO:0007669"/>
    <property type="project" value="InterPro"/>
</dbReference>
<dbReference type="InterPro" id="IPR014031">
    <property type="entry name" value="Ketoacyl_synth_C"/>
</dbReference>
<dbReference type="Gene3D" id="3.30.70.3290">
    <property type="match status" value="1"/>
</dbReference>
<dbReference type="PROSITE" id="PS52004">
    <property type="entry name" value="KS3_2"/>
    <property type="match status" value="1"/>
</dbReference>
<dbReference type="PROSITE" id="PS00606">
    <property type="entry name" value="KS3_1"/>
    <property type="match status" value="1"/>
</dbReference>
<dbReference type="SMART" id="SM00827">
    <property type="entry name" value="PKS_AT"/>
    <property type="match status" value="1"/>
</dbReference>
<dbReference type="PANTHER" id="PTHR43775:SF51">
    <property type="entry name" value="INACTIVE PHENOLPHTHIOCEROL SYNTHESIS POLYKETIDE SYNTHASE TYPE I PKS1-RELATED"/>
    <property type="match status" value="1"/>
</dbReference>
<dbReference type="EMBL" id="BJHY01000001">
    <property type="protein sequence ID" value="GDY79323.1"/>
    <property type="molecule type" value="Genomic_DNA"/>
</dbReference>
<name>A0A4D4N4K8_STRAX</name>
<dbReference type="Gene3D" id="3.40.50.11460">
    <property type="match status" value="1"/>
</dbReference>
<dbReference type="SMART" id="SM00825">
    <property type="entry name" value="PKS_KS"/>
    <property type="match status" value="1"/>
</dbReference>
<dbReference type="InterPro" id="IPR016035">
    <property type="entry name" value="Acyl_Trfase/lysoPLipase"/>
</dbReference>
<dbReference type="InterPro" id="IPR036299">
    <property type="entry name" value="Polyketide_synth_docking_sf"/>
</dbReference>
<dbReference type="InterPro" id="IPR050091">
    <property type="entry name" value="PKS_NRPS_Biosynth_Enz"/>
</dbReference>
<keyword evidence="2" id="KW-0596">Phosphopantetheine</keyword>
<dbReference type="SUPFAM" id="SSF101173">
    <property type="entry name" value="Docking domain B of the erythromycin polyketide synthase (DEBS)"/>
    <property type="match status" value="1"/>
</dbReference>
<dbReference type="SUPFAM" id="SSF55048">
    <property type="entry name" value="Probable ACP-binding domain of malonyl-CoA ACP transacylase"/>
    <property type="match status" value="1"/>
</dbReference>
<dbReference type="Pfam" id="PF02801">
    <property type="entry name" value="Ketoacyl-synt_C"/>
    <property type="match status" value="1"/>
</dbReference>
<dbReference type="InterPro" id="IPR041618">
    <property type="entry name" value="PKS_DE"/>
</dbReference>
<evidence type="ECO:0000313" key="10">
    <source>
        <dbReference type="EMBL" id="GDY79323.1"/>
    </source>
</evidence>
<keyword evidence="5" id="KW-0045">Antibiotic biosynthesis</keyword>
<keyword evidence="3" id="KW-0597">Phosphoprotein</keyword>
<dbReference type="InterPro" id="IPR032821">
    <property type="entry name" value="PKS_assoc"/>
</dbReference>
<dbReference type="Pfam" id="PF16197">
    <property type="entry name" value="KAsynt_C_assoc"/>
    <property type="match status" value="1"/>
</dbReference>
<dbReference type="InterPro" id="IPR014043">
    <property type="entry name" value="Acyl_transferase_dom"/>
</dbReference>
<dbReference type="Pfam" id="PF08990">
    <property type="entry name" value="Docking"/>
    <property type="match status" value="1"/>
</dbReference>
<dbReference type="InterPro" id="IPR001227">
    <property type="entry name" value="Ac_transferase_dom_sf"/>
</dbReference>
<dbReference type="GO" id="GO:0031177">
    <property type="term" value="F:phosphopantetheine binding"/>
    <property type="evidence" value="ECO:0007669"/>
    <property type="project" value="UniProtKB-ARBA"/>
</dbReference>
<evidence type="ECO:0000256" key="6">
    <source>
        <dbReference type="ARBA" id="ARBA00023268"/>
    </source>
</evidence>
<dbReference type="GO" id="GO:0006633">
    <property type="term" value="P:fatty acid biosynthetic process"/>
    <property type="evidence" value="ECO:0007669"/>
    <property type="project" value="InterPro"/>
</dbReference>
<feature type="region of interest" description="Disordered" evidence="8">
    <location>
        <begin position="1201"/>
        <end position="1228"/>
    </location>
</feature>
<keyword evidence="7" id="KW-0012">Acyltransferase</keyword>
<evidence type="ECO:0000256" key="8">
    <source>
        <dbReference type="SAM" id="MobiDB-lite"/>
    </source>
</evidence>
<dbReference type="Gene3D" id="6.10.140.1830">
    <property type="match status" value="1"/>
</dbReference>
<dbReference type="InterPro" id="IPR036291">
    <property type="entry name" value="NAD(P)-bd_dom_sf"/>
</dbReference>
<evidence type="ECO:0000256" key="4">
    <source>
        <dbReference type="ARBA" id="ARBA00022679"/>
    </source>
</evidence>
<dbReference type="Gene3D" id="3.40.47.10">
    <property type="match status" value="1"/>
</dbReference>
<dbReference type="PANTHER" id="PTHR43775">
    <property type="entry name" value="FATTY ACID SYNTHASE"/>
    <property type="match status" value="1"/>
</dbReference>
<protein>
    <recommendedName>
        <fullName evidence="9">Ketosynthase family 3 (KS3) domain-containing protein</fullName>
    </recommendedName>
</protein>
<evidence type="ECO:0000256" key="1">
    <source>
        <dbReference type="ARBA" id="ARBA00001957"/>
    </source>
</evidence>
<feature type="domain" description="Ketosynthase family 3 (KS3)" evidence="9">
    <location>
        <begin position="33"/>
        <end position="459"/>
    </location>
</feature>
<dbReference type="InterPro" id="IPR020841">
    <property type="entry name" value="PKS_Beta-ketoAc_synthase_dom"/>
</dbReference>
<dbReference type="InterPro" id="IPR016036">
    <property type="entry name" value="Malonyl_transacylase_ACP-bd"/>
</dbReference>
<evidence type="ECO:0000259" key="9">
    <source>
        <dbReference type="PROSITE" id="PS52004"/>
    </source>
</evidence>
<evidence type="ECO:0000313" key="11">
    <source>
        <dbReference type="Proteomes" id="UP000299211"/>
    </source>
</evidence>
<dbReference type="Gene3D" id="3.40.366.10">
    <property type="entry name" value="Malonyl-Coenzyme A Acyl Carrier Protein, domain 2"/>
    <property type="match status" value="1"/>
</dbReference>
<dbReference type="GO" id="GO:0033068">
    <property type="term" value="P:macrolide biosynthetic process"/>
    <property type="evidence" value="ECO:0007669"/>
    <property type="project" value="UniProtKB-ARBA"/>
</dbReference>
<dbReference type="Pfam" id="PF18369">
    <property type="entry name" value="PKS_DE"/>
    <property type="match status" value="1"/>
</dbReference>
<dbReference type="SUPFAM" id="SSF53901">
    <property type="entry name" value="Thiolase-like"/>
    <property type="match status" value="1"/>
</dbReference>
<keyword evidence="6" id="KW-0511">Multifunctional enzyme</keyword>
<evidence type="ECO:0000256" key="3">
    <source>
        <dbReference type="ARBA" id="ARBA00022553"/>
    </source>
</evidence>
<dbReference type="SUPFAM" id="SSF51735">
    <property type="entry name" value="NAD(P)-binding Rossmann-fold domains"/>
    <property type="match status" value="1"/>
</dbReference>
<keyword evidence="4" id="KW-0808">Transferase</keyword>
<dbReference type="SUPFAM" id="SSF52151">
    <property type="entry name" value="FabD/lysophospholipase-like"/>
    <property type="match status" value="1"/>
</dbReference>
<dbReference type="InterPro" id="IPR015083">
    <property type="entry name" value="NorB/c/GfsB-D-like_docking"/>
</dbReference>
<dbReference type="InterPro" id="IPR018201">
    <property type="entry name" value="Ketoacyl_synth_AS"/>
</dbReference>
<dbReference type="AlphaFoldDB" id="A0A4D4N4K8"/>
<accession>A0A4D4N4K8</accession>
<reference evidence="10 11" key="1">
    <citation type="submission" date="2019-04" db="EMBL/GenBank/DDBJ databases">
        <title>Draft genome sequences of Streptomyces avermitilis ATCC 31267.</title>
        <authorList>
            <person name="Komaki H."/>
            <person name="Tamura T."/>
            <person name="Hosoyama A."/>
        </authorList>
    </citation>
    <scope>NUCLEOTIDE SEQUENCE [LARGE SCALE GENOMIC DNA]</scope>
    <source>
        <strain evidence="10 11">ATCC 31267</strain>
    </source>
</reference>
<comment type="caution">
    <text evidence="10">The sequence shown here is derived from an EMBL/GenBank/DDBJ whole genome shotgun (WGS) entry which is preliminary data.</text>
</comment>
<gene>
    <name evidence="10" type="ORF">SAV31267_088080</name>
</gene>
<organism evidence="10 11">
    <name type="scientific">Streptomyces avermitilis</name>
    <dbReference type="NCBI Taxonomy" id="33903"/>
    <lineage>
        <taxon>Bacteria</taxon>
        <taxon>Bacillati</taxon>
        <taxon>Actinomycetota</taxon>
        <taxon>Actinomycetes</taxon>
        <taxon>Kitasatosporales</taxon>
        <taxon>Streptomycetaceae</taxon>
        <taxon>Streptomyces</taxon>
    </lineage>
</organism>
<dbReference type="FunFam" id="3.40.366.10:FF:000002">
    <property type="entry name" value="Probable polyketide synthase 2"/>
    <property type="match status" value="1"/>
</dbReference>
<dbReference type="InterPro" id="IPR016039">
    <property type="entry name" value="Thiolase-like"/>
</dbReference>
<dbReference type="Pfam" id="PF00109">
    <property type="entry name" value="ketoacyl-synt"/>
    <property type="match status" value="1"/>
</dbReference>
<comment type="cofactor">
    <cofactor evidence="1">
        <name>pantetheine 4'-phosphate</name>
        <dbReference type="ChEBI" id="CHEBI:47942"/>
    </cofactor>
</comment>
<sequence length="1241" mass="128975">MANEEKLRDYLKRVTADLLNVRRRLQQIESGEQEPIAIVGMACRFPGGVESAEDFWELIASGRDAVGEFPVDRGWDVEAFYDPEPGRAGSSYTRRGGFLEGAAEFDAGFFGISPREALAMDPQQRLMLEVSWEALERAGIDPATLRGSRTGVFAGLMSQDYATRLLSVPDDLAGYLGNGNAGSILSGRVAYTFGFEGPAVTVDTACSSSLVALHLACQSLRTGESSFALAGGVTVMSTPGMFVEFSRQRGLSPDGRCKAYASAADGTGMSEGVGILLLERLSEAERRGHRVLAVVRGSAVNQDGASNGLTAPNGPSQQRVIRQALACAGLSVADVDVVEGHGTGTTLGDPIEAQALLATYGQRAGDTPVWLGSVKSNIGHAQAAAGVAGVIKMVMALRAGVLPRTLHVDEPSSQVDWSSGSVRVLADEVEWPGVEGRLRRAGVSAFGVSGTNAHVILEEASGGAGGGAGRLQELGPGVVSGSGVVPWVVSARSELALRGQARRLRGVVAVGGGADGVGVSPAGVGRALVSERSVFEHRAVVVAEDRDEFLHALDALAGGRPVPGVVEGRTTSGELAVLFAGQGTQRAGMGRELYEAYPVFAQAIDEICAEADTARTDPGAPGLRDVLFAPQDSPEGRLIEDTGFAQPALFAFEVALFRLLETWGLTPDYVLGHSVGELAAAHVAGMLCLADAVALVVARGRLMQGLPSGGAMVAIEASEDEILPLPDEYASRVAHAAVNGPRSIVLSGDEDAVLDLAQQWAARGRRTRRLRTSHAFHSPHMDAMLGDFRRAAEQVTFSAPRIPVVSNVTGAPLPAETMCTPDYWVEHARSTVRFADGISWLQEQGVTTCLEIGPDGTLSALAQDSLSAPARAIPALRPDQPEARSVMTALAELFVAGTAVEWAGVFEGTAREVGDGCGVELPTYAFERERFWLDVEEGSAGGSGVSGMWGGPLWEAVECGDAGVVASLLGVDEGASLGAVVSALGEWGRVRHEREVVDGWRYREVWRPVSGGGVGGLSGAWLVVSEGEAGPVDVVAEGLERCGARVVRVEVEAGCVSREVLAGHLREAVDGEAVGGVVSLVGWGSGVVQAGVASVGLVQALGDVGVGARLWCVTGGAVSVGGRDAVWGPASGVVWGLGRVVGAEAPDRWGGLVDVPELVDERVVDGLVGVLAGVGEGVRVSLPCGLRGRLCGGWCGRRWRRPSRSGSGGPAAPYSSPEAPASWVRTSPGGWPGVAPNTCCW</sequence>